<proteinExistence type="predicted"/>
<dbReference type="AlphaFoldDB" id="A0A4C1VDR5"/>
<evidence type="ECO:0000313" key="1">
    <source>
        <dbReference type="EMBL" id="GBP36956.1"/>
    </source>
</evidence>
<dbReference type="Proteomes" id="UP000299102">
    <property type="component" value="Unassembled WGS sequence"/>
</dbReference>
<comment type="caution">
    <text evidence="1">The sequence shown here is derived from an EMBL/GenBank/DDBJ whole genome shotgun (WGS) entry which is preliminary data.</text>
</comment>
<evidence type="ECO:0000313" key="2">
    <source>
        <dbReference type="Proteomes" id="UP000299102"/>
    </source>
</evidence>
<dbReference type="EMBL" id="BGZK01000326">
    <property type="protein sequence ID" value="GBP36956.1"/>
    <property type="molecule type" value="Genomic_DNA"/>
</dbReference>
<name>A0A4C1VDR5_EUMVA</name>
<protein>
    <submittedName>
        <fullName evidence="1">Uncharacterized protein</fullName>
    </submittedName>
</protein>
<sequence length="72" mass="7859">MQVASACRNNRVSVTGDCRRTTSVGPAICRRHTVAASMHLGGDEEAANESIWNAFTLLYALSLLWDDARSFS</sequence>
<organism evidence="1 2">
    <name type="scientific">Eumeta variegata</name>
    <name type="common">Bagworm moth</name>
    <name type="synonym">Eumeta japonica</name>
    <dbReference type="NCBI Taxonomy" id="151549"/>
    <lineage>
        <taxon>Eukaryota</taxon>
        <taxon>Metazoa</taxon>
        <taxon>Ecdysozoa</taxon>
        <taxon>Arthropoda</taxon>
        <taxon>Hexapoda</taxon>
        <taxon>Insecta</taxon>
        <taxon>Pterygota</taxon>
        <taxon>Neoptera</taxon>
        <taxon>Endopterygota</taxon>
        <taxon>Lepidoptera</taxon>
        <taxon>Glossata</taxon>
        <taxon>Ditrysia</taxon>
        <taxon>Tineoidea</taxon>
        <taxon>Psychidae</taxon>
        <taxon>Oiketicinae</taxon>
        <taxon>Eumeta</taxon>
    </lineage>
</organism>
<gene>
    <name evidence="1" type="ORF">EVAR_96949_1</name>
</gene>
<accession>A0A4C1VDR5</accession>
<reference evidence="1 2" key="1">
    <citation type="journal article" date="2019" name="Commun. Biol.">
        <title>The bagworm genome reveals a unique fibroin gene that provides high tensile strength.</title>
        <authorList>
            <person name="Kono N."/>
            <person name="Nakamura H."/>
            <person name="Ohtoshi R."/>
            <person name="Tomita M."/>
            <person name="Numata K."/>
            <person name="Arakawa K."/>
        </authorList>
    </citation>
    <scope>NUCLEOTIDE SEQUENCE [LARGE SCALE GENOMIC DNA]</scope>
</reference>
<keyword evidence="2" id="KW-1185">Reference proteome</keyword>